<dbReference type="EnsemblPlants" id="OBART03G28700.1">
    <property type="protein sequence ID" value="OBART03G28700.1"/>
    <property type="gene ID" value="OBART03G28700"/>
</dbReference>
<organism evidence="2">
    <name type="scientific">Oryza barthii</name>
    <dbReference type="NCBI Taxonomy" id="65489"/>
    <lineage>
        <taxon>Eukaryota</taxon>
        <taxon>Viridiplantae</taxon>
        <taxon>Streptophyta</taxon>
        <taxon>Embryophyta</taxon>
        <taxon>Tracheophyta</taxon>
        <taxon>Spermatophyta</taxon>
        <taxon>Magnoliopsida</taxon>
        <taxon>Liliopsida</taxon>
        <taxon>Poales</taxon>
        <taxon>Poaceae</taxon>
        <taxon>BOP clade</taxon>
        <taxon>Oryzoideae</taxon>
        <taxon>Oryzeae</taxon>
        <taxon>Oryzinae</taxon>
        <taxon>Oryza</taxon>
    </lineage>
</organism>
<keyword evidence="3" id="KW-1185">Reference proteome</keyword>
<evidence type="ECO:0000256" key="1">
    <source>
        <dbReference type="SAM" id="Coils"/>
    </source>
</evidence>
<keyword evidence="1" id="KW-0175">Coiled coil</keyword>
<dbReference type="Gramene" id="OBART03G28700.1">
    <property type="protein sequence ID" value="OBART03G28700.1"/>
    <property type="gene ID" value="OBART03G28700"/>
</dbReference>
<evidence type="ECO:0000313" key="2">
    <source>
        <dbReference type="EnsemblPlants" id="OBART03G28700.1"/>
    </source>
</evidence>
<protein>
    <submittedName>
        <fullName evidence="2">Uncharacterized protein</fullName>
    </submittedName>
</protein>
<proteinExistence type="predicted"/>
<dbReference type="Proteomes" id="UP000026960">
    <property type="component" value="Chromosome 3"/>
</dbReference>
<dbReference type="PaxDb" id="65489-OBART03G28700.1"/>
<dbReference type="HOGENOM" id="CLU_1463412_0_0_1"/>
<reference evidence="2" key="1">
    <citation type="journal article" date="2009" name="Rice">
        <title>De Novo Next Generation Sequencing of Plant Genomes.</title>
        <authorList>
            <person name="Rounsley S."/>
            <person name="Marri P.R."/>
            <person name="Yu Y."/>
            <person name="He R."/>
            <person name="Sisneros N."/>
            <person name="Goicoechea J.L."/>
            <person name="Lee S.J."/>
            <person name="Angelova A."/>
            <person name="Kudrna D."/>
            <person name="Luo M."/>
            <person name="Affourtit J."/>
            <person name="Desany B."/>
            <person name="Knight J."/>
            <person name="Niazi F."/>
            <person name="Egholm M."/>
            <person name="Wing R.A."/>
        </authorList>
    </citation>
    <scope>NUCLEOTIDE SEQUENCE [LARGE SCALE GENOMIC DNA]</scope>
    <source>
        <strain evidence="2">cv. IRGC 105608</strain>
    </source>
</reference>
<sequence>MENEEIRRGEKDRLAGWDDPVTSCSLPRSLLVLPILPDLTVAPPNRRTYPRRPPTPLPLPSRLATVACLVATSVASPRPPDLGGLRCREAAELVLEEAAVGAHILLGLRREEAAALELEEAVIDLQRKVAAVEDVKDLIFKLKRIIRSTVGVKGGNSFFSLKLKPLLTPEENILKAAAEAAAHAS</sequence>
<evidence type="ECO:0000313" key="3">
    <source>
        <dbReference type="Proteomes" id="UP000026960"/>
    </source>
</evidence>
<accession>A0A0D3FM60</accession>
<dbReference type="AlphaFoldDB" id="A0A0D3FM60"/>
<feature type="coiled-coil region" evidence="1">
    <location>
        <begin position="108"/>
        <end position="135"/>
    </location>
</feature>
<reference evidence="2" key="2">
    <citation type="submission" date="2015-03" db="UniProtKB">
        <authorList>
            <consortium name="EnsemblPlants"/>
        </authorList>
    </citation>
    <scope>IDENTIFICATION</scope>
</reference>
<name>A0A0D3FM60_9ORYZ</name>